<dbReference type="AlphaFoldDB" id="A0A803NKX1"/>
<dbReference type="Proteomes" id="UP000596661">
    <property type="component" value="Chromosome 1"/>
</dbReference>
<evidence type="ECO:0000256" key="1">
    <source>
        <dbReference type="SAM" id="MobiDB-lite"/>
    </source>
</evidence>
<proteinExistence type="predicted"/>
<dbReference type="EnsemblPlants" id="evm.model.01.2369">
    <property type="protein sequence ID" value="cds.evm.model.01.2369"/>
    <property type="gene ID" value="evm.TU.01.2369"/>
</dbReference>
<reference evidence="2" key="1">
    <citation type="submission" date="2018-11" db="EMBL/GenBank/DDBJ databases">
        <authorList>
            <person name="Grassa J C."/>
        </authorList>
    </citation>
    <scope>NUCLEOTIDE SEQUENCE [LARGE SCALE GENOMIC DNA]</scope>
</reference>
<evidence type="ECO:0000313" key="2">
    <source>
        <dbReference type="EnsemblPlants" id="cds.evm.model.01.2369"/>
    </source>
</evidence>
<dbReference type="Gramene" id="evm.model.01.2369">
    <property type="protein sequence ID" value="cds.evm.model.01.2369"/>
    <property type="gene ID" value="evm.TU.01.2369"/>
</dbReference>
<organism evidence="2 3">
    <name type="scientific">Cannabis sativa</name>
    <name type="common">Hemp</name>
    <name type="synonym">Marijuana</name>
    <dbReference type="NCBI Taxonomy" id="3483"/>
    <lineage>
        <taxon>Eukaryota</taxon>
        <taxon>Viridiplantae</taxon>
        <taxon>Streptophyta</taxon>
        <taxon>Embryophyta</taxon>
        <taxon>Tracheophyta</taxon>
        <taxon>Spermatophyta</taxon>
        <taxon>Magnoliopsida</taxon>
        <taxon>eudicotyledons</taxon>
        <taxon>Gunneridae</taxon>
        <taxon>Pentapetalae</taxon>
        <taxon>rosids</taxon>
        <taxon>fabids</taxon>
        <taxon>Rosales</taxon>
        <taxon>Cannabaceae</taxon>
        <taxon>Cannabis</taxon>
    </lineage>
</organism>
<feature type="region of interest" description="Disordered" evidence="1">
    <location>
        <begin position="1"/>
        <end position="35"/>
    </location>
</feature>
<protein>
    <submittedName>
        <fullName evidence="2">Uncharacterized protein</fullName>
    </submittedName>
</protein>
<reference evidence="2" key="2">
    <citation type="submission" date="2021-03" db="UniProtKB">
        <authorList>
            <consortium name="EnsemblPlants"/>
        </authorList>
    </citation>
    <scope>IDENTIFICATION</scope>
</reference>
<keyword evidence="3" id="KW-1185">Reference proteome</keyword>
<sequence length="187" mass="20792">MGGRGDASGQKSLVKRSKVDDMSPKSIIPSTKTPPLTVEKSSAVLPIKVLEEAVSDDRVLLEVNDQLAEGEDMSEELLMGSFLKESTREVEETKMEAEQKSFQLSKVNKQLLADNKLVEDLRKEISDMSSTAQLEADNEALAKDVNSLKDEREGLQTFIFNLTGEKKVLEETLDSQRTKFGTEQKLL</sequence>
<accession>A0A803NKX1</accession>
<evidence type="ECO:0000313" key="3">
    <source>
        <dbReference type="Proteomes" id="UP000596661"/>
    </source>
</evidence>
<dbReference type="EMBL" id="UZAU01000070">
    <property type="status" value="NOT_ANNOTATED_CDS"/>
    <property type="molecule type" value="Genomic_DNA"/>
</dbReference>
<name>A0A803NKX1_CANSA</name>